<keyword evidence="1" id="KW-0227">DNA damage</keyword>
<dbReference type="Pfam" id="PF24824">
    <property type="entry name" value="PH_SPT16"/>
    <property type="match status" value="1"/>
</dbReference>
<keyword evidence="1" id="KW-0804">Transcription</keyword>
<feature type="domain" description="Histone chaperone RTT106/FACT complex subunit SPT16-like middle" evidence="3">
    <location>
        <begin position="282"/>
        <end position="357"/>
    </location>
</feature>
<reference evidence="5 6" key="1">
    <citation type="journal article" date="2018" name="Science">
        <title>The opium poppy genome and morphinan production.</title>
        <authorList>
            <person name="Guo L."/>
            <person name="Winzer T."/>
            <person name="Yang X."/>
            <person name="Li Y."/>
            <person name="Ning Z."/>
            <person name="He Z."/>
            <person name="Teodor R."/>
            <person name="Lu Y."/>
            <person name="Bowser T.A."/>
            <person name="Graham I.A."/>
            <person name="Ye K."/>
        </authorList>
    </citation>
    <scope>NUCLEOTIDE SEQUENCE [LARGE SCALE GENOMIC DNA]</scope>
    <source>
        <strain evidence="6">cv. HN1</strain>
        <tissue evidence="5">Leaves</tissue>
    </source>
</reference>
<feature type="region of interest" description="Disordered" evidence="2">
    <location>
        <begin position="416"/>
        <end position="470"/>
    </location>
</feature>
<keyword evidence="1" id="KW-0539">Nucleus</keyword>
<dbReference type="GO" id="GO:0006281">
    <property type="term" value="P:DNA repair"/>
    <property type="evidence" value="ECO:0007669"/>
    <property type="project" value="UniProtKB-UniRule"/>
</dbReference>
<organism evidence="5 6">
    <name type="scientific">Papaver somniferum</name>
    <name type="common">Opium poppy</name>
    <dbReference type="NCBI Taxonomy" id="3469"/>
    <lineage>
        <taxon>Eukaryota</taxon>
        <taxon>Viridiplantae</taxon>
        <taxon>Streptophyta</taxon>
        <taxon>Embryophyta</taxon>
        <taxon>Tracheophyta</taxon>
        <taxon>Spermatophyta</taxon>
        <taxon>Magnoliopsida</taxon>
        <taxon>Ranunculales</taxon>
        <taxon>Papaveraceae</taxon>
        <taxon>Papaveroideae</taxon>
        <taxon>Papaver</taxon>
    </lineage>
</organism>
<dbReference type="PANTHER" id="PTHR13980:SF16">
    <property type="entry name" value="FACT COMPLEX SUBUNIT"/>
    <property type="match status" value="1"/>
</dbReference>
<dbReference type="PANTHER" id="PTHR13980">
    <property type="entry name" value="CDC68 RELATED"/>
    <property type="match status" value="1"/>
</dbReference>
<dbReference type="GO" id="GO:0031491">
    <property type="term" value="F:nucleosome binding"/>
    <property type="evidence" value="ECO:0007669"/>
    <property type="project" value="TreeGrafter"/>
</dbReference>
<comment type="subcellular location">
    <subcellularLocation>
        <location evidence="1">Nucleus</location>
    </subcellularLocation>
    <subcellularLocation>
        <location evidence="1">Chromosome</location>
    </subcellularLocation>
</comment>
<comment type="function">
    <text evidence="1">Component of the FACT complex, a general chromatin factor that acts to reorganize nucleosomes. The FACT complex is involved in multiple processes that require DNA as a template such as mRNA elongation, DNA replication and DNA repair. During transcription elongation the FACT complex acts as a histone chaperone that both destabilizes and restores nucleosomal structure. It facilitates the passage of RNA polymerase II and transcription by promoting the dissociation of one histone H2A-H2B dimer from the nucleosome, then subsequently promotes the reestablishment of the nucleosome following the passage of RNA polymerase II.</text>
</comment>
<keyword evidence="1" id="KW-0234">DNA repair</keyword>
<dbReference type="Gene3D" id="2.30.29.150">
    <property type="match status" value="1"/>
</dbReference>
<dbReference type="Pfam" id="PF08512">
    <property type="entry name" value="Rttp106-like_middle"/>
    <property type="match status" value="1"/>
</dbReference>
<dbReference type="InterPro" id="IPR040258">
    <property type="entry name" value="Spt16"/>
</dbReference>
<keyword evidence="6" id="KW-1185">Reference proteome</keyword>
<evidence type="ECO:0000259" key="3">
    <source>
        <dbReference type="Pfam" id="PF08512"/>
    </source>
</evidence>
<comment type="similarity">
    <text evidence="1">Belongs to the peptidase M24 family. SPT16 subfamily.</text>
</comment>
<dbReference type="GO" id="GO:0006260">
    <property type="term" value="P:DNA replication"/>
    <property type="evidence" value="ECO:0007669"/>
    <property type="project" value="UniProtKB-KW"/>
</dbReference>
<name>A0A4Y7JZL0_PAPSO</name>
<comment type="subunit">
    <text evidence="1">Component of the FACT complex.</text>
</comment>
<dbReference type="Proteomes" id="UP000316621">
    <property type="component" value="Chromosome 6"/>
</dbReference>
<proteinExistence type="inferred from homology"/>
<keyword evidence="1" id="KW-0235">DNA replication</keyword>
<dbReference type="Gramene" id="RZC66117">
    <property type="protein sequence ID" value="RZC66117"/>
    <property type="gene ID" value="C5167_009803"/>
</dbReference>
<evidence type="ECO:0000256" key="2">
    <source>
        <dbReference type="SAM" id="MobiDB-lite"/>
    </source>
</evidence>
<dbReference type="InterPro" id="IPR056595">
    <property type="entry name" value="Fact-SPT16_PH"/>
</dbReference>
<evidence type="ECO:0000313" key="6">
    <source>
        <dbReference type="Proteomes" id="UP000316621"/>
    </source>
</evidence>
<dbReference type="Gene3D" id="2.30.29.30">
    <property type="entry name" value="Pleckstrin-homology domain (PH domain)/Phosphotyrosine-binding domain (PTB)"/>
    <property type="match status" value="1"/>
</dbReference>
<feature type="domain" description="FACT complex subunit SPT16 PH-like" evidence="4">
    <location>
        <begin position="129"/>
        <end position="216"/>
    </location>
</feature>
<evidence type="ECO:0000259" key="4">
    <source>
        <dbReference type="Pfam" id="PF24824"/>
    </source>
</evidence>
<dbReference type="InterPro" id="IPR013719">
    <property type="entry name" value="RTT106/SPT16-like_middle_dom"/>
</dbReference>
<keyword evidence="1" id="KW-0805">Transcription regulation</keyword>
<dbReference type="EMBL" id="CM010720">
    <property type="protein sequence ID" value="RZC66117.1"/>
    <property type="molecule type" value="Genomic_DNA"/>
</dbReference>
<accession>A0A4Y7JZL0</accession>
<protein>
    <recommendedName>
        <fullName evidence="1">FACT complex subunit</fullName>
    </recommendedName>
</protein>
<evidence type="ECO:0000256" key="1">
    <source>
        <dbReference type="RuleBase" id="RU367052"/>
    </source>
</evidence>
<dbReference type="AlphaFoldDB" id="A0A4Y7JZL0"/>
<sequence>MDAEGNIITPDNKSSLLVEEEEEEEYELLGNDSKSFSKHLKFMRRYRPDLLYQEIFRSDNRYKYTRELRKQNQAKLSRTLHKRTYERLGVTKPLYNVEMYNKLFGEGNDTTSDSSKKVELLEGKLPRVRLSNVSIYPAAVTRTRREMIGTLEAYLNGFRYSPFQIDIMYSNVKHAFFQYGEEEKDGDETIPPLLHLHLRNPIKVGTEMEKDIQFRMVHTFKGRKRSAHDSCKFGDLNRVMRNFLAEVDRIWRPLPFLFCREVQREYGFKGELPLKEPRVFCLTEPCIVDLVKAPFFVVTLEEVEIASLVLVKPEMTVFNLTFVLKDFTHDVLQIYSIPEMKLDGIKQSLDIRSVKYYENDSLDLDIGQWRSRLENIRLHPETFMEEGGWDKFNSGESDADYSDSSAASIENYSDFSGMDYNSDKQSSDSDQEIGSPADKKKNTCYPDGKPGQVSSSGRKKREKNEVPSTRILRTRRTVGEQSLVLSEESDDECLRPRYRRKGKKCATPTKLISKVRGPVVVSDSEEYSKDVDAESVAAESKALQAALFGCLSCSHYALSHINGYADKLVAFAWLHVQRALFITLLAAFRMASEFSIDTLLDVRPQEFLEIKFATSIGDM</sequence>
<keyword evidence="1" id="KW-0158">Chromosome</keyword>
<dbReference type="GO" id="GO:0006368">
    <property type="term" value="P:transcription elongation by RNA polymerase II"/>
    <property type="evidence" value="ECO:0007669"/>
    <property type="project" value="TreeGrafter"/>
</dbReference>
<dbReference type="STRING" id="3469.A0A4Y7JZL0"/>
<dbReference type="GO" id="GO:0035101">
    <property type="term" value="C:FACT complex"/>
    <property type="evidence" value="ECO:0007669"/>
    <property type="project" value="UniProtKB-UniRule"/>
</dbReference>
<evidence type="ECO:0000313" key="5">
    <source>
        <dbReference type="EMBL" id="RZC66117.1"/>
    </source>
</evidence>
<dbReference type="InterPro" id="IPR011993">
    <property type="entry name" value="PH-like_dom_sf"/>
</dbReference>
<gene>
    <name evidence="5" type="ORF">C5167_009803</name>
</gene>